<dbReference type="OrthoDB" id="5177627at2"/>
<feature type="domain" description="HNH nuclease" evidence="3">
    <location>
        <begin position="374"/>
        <end position="426"/>
    </location>
</feature>
<keyword evidence="4" id="KW-0255">Endonuclease</keyword>
<dbReference type="STRING" id="370764.SAMN04489810_0742"/>
<sequence>MKHTVTEALGSLVAEVDAMIRPLLAGGMESLGDEDLVDALAIGGRMLRSIESALVLAVDEVTRRSESAGREERLSTRFGCRDVSEVVQRSTRLSATTVSRMQRAARAVHCDRTLVSGALLPPRFPATREALLAGDIGIDGVLAVTGPLAGLEQRVGRDLMFAADEALAATARGEGPDSAPPATADELRMHASAWAVALDQDGSEPRDHEALRTRGITLGRVRNGIVPIHGGLLPEVAAQFQRISDTLALPRGGDDTGGVRFRPDDELGHDGAAPDDERTAAQRRHDALATALFAAAASATLPTIGGAAPTLLVSVREADLVAARGAAHADGIADPLPIGAAHHIACGGVIQRVVLGREGRILRIGTEERIFNRHQRRAIALRDGGCIIPSCGAPAAWSEIHHVIEHSRGGPTHTDNGVLLCWFHHRFLAHHGWQIRMVQGVPEVQAPTWLDPTHRWRRVTNSPTRLVEAVIRRT</sequence>
<organism evidence="4 5">
    <name type="scientific">Microbacterium pygmaeum</name>
    <dbReference type="NCBI Taxonomy" id="370764"/>
    <lineage>
        <taxon>Bacteria</taxon>
        <taxon>Bacillati</taxon>
        <taxon>Actinomycetota</taxon>
        <taxon>Actinomycetes</taxon>
        <taxon>Micrococcales</taxon>
        <taxon>Microbacteriaceae</taxon>
        <taxon>Microbacterium</taxon>
    </lineage>
</organism>
<dbReference type="Gene3D" id="1.10.30.50">
    <property type="match status" value="1"/>
</dbReference>
<gene>
    <name evidence="4" type="ORF">SAMN04489810_0742</name>
</gene>
<name>A0A1G7VMR6_9MICO</name>
<dbReference type="GO" id="GO:0003676">
    <property type="term" value="F:nucleic acid binding"/>
    <property type="evidence" value="ECO:0007669"/>
    <property type="project" value="InterPro"/>
</dbReference>
<keyword evidence="4" id="KW-0378">Hydrolase</keyword>
<accession>A0A1G7VMR6</accession>
<dbReference type="InterPro" id="IPR003870">
    <property type="entry name" value="DUF222"/>
</dbReference>
<dbReference type="GO" id="GO:0004519">
    <property type="term" value="F:endonuclease activity"/>
    <property type="evidence" value="ECO:0007669"/>
    <property type="project" value="UniProtKB-KW"/>
</dbReference>
<evidence type="ECO:0000313" key="4">
    <source>
        <dbReference type="EMBL" id="SDG60190.1"/>
    </source>
</evidence>
<dbReference type="InterPro" id="IPR002711">
    <property type="entry name" value="HNH"/>
</dbReference>
<protein>
    <submittedName>
        <fullName evidence="4">HNH endonuclease</fullName>
    </submittedName>
</protein>
<dbReference type="InterPro" id="IPR003615">
    <property type="entry name" value="HNH_nuc"/>
</dbReference>
<feature type="region of interest" description="Disordered" evidence="2">
    <location>
        <begin position="249"/>
        <end position="281"/>
    </location>
</feature>
<dbReference type="EMBL" id="LT629692">
    <property type="protein sequence ID" value="SDG60190.1"/>
    <property type="molecule type" value="Genomic_DNA"/>
</dbReference>
<dbReference type="Pfam" id="PF02720">
    <property type="entry name" value="DUF222"/>
    <property type="match status" value="1"/>
</dbReference>
<dbReference type="GO" id="GO:0008270">
    <property type="term" value="F:zinc ion binding"/>
    <property type="evidence" value="ECO:0007669"/>
    <property type="project" value="InterPro"/>
</dbReference>
<evidence type="ECO:0000256" key="1">
    <source>
        <dbReference type="ARBA" id="ARBA00023450"/>
    </source>
</evidence>
<comment type="similarity">
    <text evidence="1">Belongs to the Rv1128c/1148c/1588c/1702c/1945/3466 family.</text>
</comment>
<reference evidence="4 5" key="1">
    <citation type="submission" date="2016-10" db="EMBL/GenBank/DDBJ databases">
        <authorList>
            <person name="de Groot N.N."/>
        </authorList>
    </citation>
    <scope>NUCLEOTIDE SEQUENCE [LARGE SCALE GENOMIC DNA]</scope>
    <source>
        <strain evidence="4 5">DSM 23142</strain>
    </source>
</reference>
<evidence type="ECO:0000259" key="3">
    <source>
        <dbReference type="SMART" id="SM00507"/>
    </source>
</evidence>
<keyword evidence="4" id="KW-0540">Nuclease</keyword>
<keyword evidence="5" id="KW-1185">Reference proteome</keyword>
<dbReference type="Pfam" id="PF01844">
    <property type="entry name" value="HNH"/>
    <property type="match status" value="1"/>
</dbReference>
<dbReference type="CDD" id="cd00085">
    <property type="entry name" value="HNHc"/>
    <property type="match status" value="1"/>
</dbReference>
<dbReference type="RefSeq" id="WP_091486519.1">
    <property type="nucleotide sequence ID" value="NZ_LT629692.1"/>
</dbReference>
<proteinExistence type="inferred from homology"/>
<dbReference type="SMART" id="SM00507">
    <property type="entry name" value="HNHc"/>
    <property type="match status" value="1"/>
</dbReference>
<evidence type="ECO:0000313" key="5">
    <source>
        <dbReference type="Proteomes" id="UP000199009"/>
    </source>
</evidence>
<dbReference type="Proteomes" id="UP000199009">
    <property type="component" value="Chromosome I"/>
</dbReference>
<evidence type="ECO:0000256" key="2">
    <source>
        <dbReference type="SAM" id="MobiDB-lite"/>
    </source>
</evidence>
<dbReference type="AlphaFoldDB" id="A0A1G7VMR6"/>